<dbReference type="AlphaFoldDB" id="A0AA90PS16"/>
<dbReference type="Proteomes" id="UP001240777">
    <property type="component" value="Unassembled WGS sequence"/>
</dbReference>
<name>A0AA90PS16_9HELI</name>
<evidence type="ECO:0000313" key="4">
    <source>
        <dbReference type="Proteomes" id="UP001240777"/>
    </source>
</evidence>
<reference evidence="2 4" key="1">
    <citation type="submission" date="2023-07" db="EMBL/GenBank/DDBJ databases">
        <title>Unpublished Manusciprt.</title>
        <authorList>
            <person name="Aydin F."/>
            <person name="Tarhane S."/>
            <person name="Saticioglu I.B."/>
            <person name="Karakaya E."/>
            <person name="Abay S."/>
            <person name="Guran O."/>
            <person name="Bozkurt E."/>
            <person name="Uzum N."/>
            <person name="Olgun K."/>
            <person name="Jablonski D."/>
        </authorList>
    </citation>
    <scope>NUCLEOTIDE SEQUENCE</scope>
    <source>
        <strain evidence="4">faydin-H75</strain>
        <strain evidence="2">Faydin-H76</strain>
    </source>
</reference>
<proteinExistence type="predicted"/>
<reference evidence="1 3" key="3">
    <citation type="journal article" date="2024" name="Syst. Appl. Microbiol.">
        <title>Helicobacter cappadocius sp. nov., from lizards: The first psychrotrophic Helicobacter species.</title>
        <authorList>
            <person name="Aydin F."/>
            <person name="Tarhane S."/>
            <person name="Karakaya E."/>
            <person name="Abay S."/>
            <person name="Kayman T."/>
            <person name="Guran O."/>
            <person name="Bozkurt E."/>
            <person name="Uzum N."/>
            <person name="Avci A."/>
            <person name="Olgun K."/>
            <person name="Jablonski D."/>
            <person name="Guran C."/>
            <person name="Burcin Saticioglu I."/>
        </authorList>
    </citation>
    <scope>NUCLEOTIDE SEQUENCE [LARGE SCALE GENOMIC DNA]</scope>
    <source>
        <strain evidence="1">Faydin-H75</strain>
        <strain evidence="3">faydin-H76</strain>
    </source>
</reference>
<dbReference type="EMBL" id="JAUYZK010000005">
    <property type="protein sequence ID" value="MDP2539067.1"/>
    <property type="molecule type" value="Genomic_DNA"/>
</dbReference>
<comment type="caution">
    <text evidence="2">The sequence shown here is derived from an EMBL/GenBank/DDBJ whole genome shotgun (WGS) entry which is preliminary data.</text>
</comment>
<organism evidence="2 3">
    <name type="scientific">Helicobacter cappadocius</name>
    <dbReference type="NCBI Taxonomy" id="3063998"/>
    <lineage>
        <taxon>Bacteria</taxon>
        <taxon>Pseudomonadati</taxon>
        <taxon>Campylobacterota</taxon>
        <taxon>Epsilonproteobacteria</taxon>
        <taxon>Campylobacterales</taxon>
        <taxon>Helicobacteraceae</taxon>
        <taxon>Helicobacter</taxon>
    </lineage>
</organism>
<gene>
    <name evidence="1" type="ORF">Q5I04_03315</name>
    <name evidence="2" type="ORF">Q5I06_04685</name>
</gene>
<evidence type="ECO:0000313" key="3">
    <source>
        <dbReference type="Proteomes" id="UP001177258"/>
    </source>
</evidence>
<dbReference type="RefSeq" id="WP_305516789.1">
    <property type="nucleotide sequence ID" value="NZ_JAUPEV010000004.1"/>
</dbReference>
<accession>A0AA90PS16</accession>
<keyword evidence="4" id="KW-1185">Reference proteome</keyword>
<reference evidence="1" key="2">
    <citation type="submission" date="2023-07" db="EMBL/GenBank/DDBJ databases">
        <authorList>
            <person name="Aydin F."/>
            <person name="Tarhane S."/>
            <person name="Saticioglu I.B."/>
            <person name="Karakaya E."/>
            <person name="Abay S."/>
            <person name="Guran O."/>
            <person name="Bozkurt E."/>
            <person name="Uzum N."/>
            <person name="Olgun K."/>
            <person name="Jablonski D."/>
        </authorList>
    </citation>
    <scope>NUCLEOTIDE SEQUENCE</scope>
    <source>
        <strain evidence="1">Faydin-H75</strain>
    </source>
</reference>
<evidence type="ECO:0000313" key="2">
    <source>
        <dbReference type="EMBL" id="MDP2539067.1"/>
    </source>
</evidence>
<evidence type="ECO:0000313" key="1">
    <source>
        <dbReference type="EMBL" id="MDO7252943.1"/>
    </source>
</evidence>
<evidence type="ECO:0008006" key="5">
    <source>
        <dbReference type="Google" id="ProtNLM"/>
    </source>
</evidence>
<sequence length="275" mass="31393">MIKKFFFCFFLFVLTLWGDILDDKVQNLIGMQSYNVNKNFIDRIFKDREKFYSDGRLDIKKVVTTLKDNGLLILKFSEPGDLDITFASQTTPIFLARSINSALSSMGYSYFAVSQAQYEKGMSKITFSFSTEHALDPSIIINELAKRGYIFLDIKRNSITSWEYDIELVDPKLANTKQIEAPQTLQVTEVSGEYWFSVKGQGNMTITANTTSWRPRIVLYDKNLQIINLITQSATAKEITLTILEGVSFIMVTDAQNPAIIKNGIKIDFQNFDKK</sequence>
<protein>
    <recommendedName>
        <fullName evidence="5">Periplasmic protein</fullName>
    </recommendedName>
</protein>
<dbReference type="EMBL" id="JAUPEV010000004">
    <property type="protein sequence ID" value="MDO7252943.1"/>
    <property type="molecule type" value="Genomic_DNA"/>
</dbReference>
<dbReference type="Proteomes" id="UP001177258">
    <property type="component" value="Unassembled WGS sequence"/>
</dbReference>